<gene>
    <name evidence="6" type="ORF">B296_00016642</name>
</gene>
<keyword evidence="3" id="KW-0813">Transport</keyword>
<dbReference type="GO" id="GO:0005249">
    <property type="term" value="F:voltage-gated potassium channel activity"/>
    <property type="evidence" value="ECO:0007669"/>
    <property type="project" value="InterPro"/>
</dbReference>
<protein>
    <submittedName>
        <fullName evidence="6">Uncharacterized protein</fullName>
    </submittedName>
</protein>
<evidence type="ECO:0000256" key="1">
    <source>
        <dbReference type="ARBA" id="ARBA00022538"/>
    </source>
</evidence>
<name>A0A427B5E3_ENSVE</name>
<organism evidence="6 7">
    <name type="scientific">Ensete ventricosum</name>
    <name type="common">Abyssinian banana</name>
    <name type="synonym">Musa ensete</name>
    <dbReference type="NCBI Taxonomy" id="4639"/>
    <lineage>
        <taxon>Eukaryota</taxon>
        <taxon>Viridiplantae</taxon>
        <taxon>Streptophyta</taxon>
        <taxon>Embryophyta</taxon>
        <taxon>Tracheophyta</taxon>
        <taxon>Spermatophyta</taxon>
        <taxon>Magnoliopsida</taxon>
        <taxon>Liliopsida</taxon>
        <taxon>Zingiberales</taxon>
        <taxon>Musaceae</taxon>
        <taxon>Ensete</taxon>
    </lineage>
</organism>
<keyword evidence="5" id="KW-0407">Ion channel</keyword>
<sequence>MEFAFFRGLPNKLFLLDIAGQFAFFIDIFMQFRVAYRDSHTYRIVQSPADIAFRFAYDPFLPLRLTIVALLWPCFSI</sequence>
<proteinExistence type="predicted"/>
<dbReference type="GO" id="GO:0034702">
    <property type="term" value="C:monoatomic ion channel complex"/>
    <property type="evidence" value="ECO:0007669"/>
    <property type="project" value="UniProtKB-KW"/>
</dbReference>
<evidence type="ECO:0000256" key="2">
    <source>
        <dbReference type="ARBA" id="ARBA00022826"/>
    </source>
</evidence>
<keyword evidence="1" id="KW-0633">Potassium transport</keyword>
<evidence type="ECO:0000256" key="4">
    <source>
        <dbReference type="ARBA" id="ARBA00022958"/>
    </source>
</evidence>
<dbReference type="EMBL" id="AMZH03000445">
    <property type="protein sequence ID" value="RRT83701.1"/>
    <property type="molecule type" value="Genomic_DNA"/>
</dbReference>
<dbReference type="Proteomes" id="UP000287651">
    <property type="component" value="Unassembled WGS sequence"/>
</dbReference>
<keyword evidence="2" id="KW-0631">Potassium channel</keyword>
<accession>A0A427B5E3</accession>
<keyword evidence="4" id="KW-0630">Potassium</keyword>
<dbReference type="AlphaFoldDB" id="A0A427B5E3"/>
<dbReference type="InterPro" id="IPR045319">
    <property type="entry name" value="KAT/AKT"/>
</dbReference>
<evidence type="ECO:0000256" key="5">
    <source>
        <dbReference type="ARBA" id="ARBA00023303"/>
    </source>
</evidence>
<dbReference type="PANTHER" id="PTHR45743:SF3">
    <property type="entry name" value="POTASSIUM CHANNEL SKOR"/>
    <property type="match status" value="1"/>
</dbReference>
<evidence type="ECO:0000313" key="6">
    <source>
        <dbReference type="EMBL" id="RRT83701.1"/>
    </source>
</evidence>
<dbReference type="PANTHER" id="PTHR45743">
    <property type="entry name" value="POTASSIUM CHANNEL AKT1"/>
    <property type="match status" value="1"/>
</dbReference>
<reference evidence="6 7" key="1">
    <citation type="journal article" date="2014" name="Agronomy (Basel)">
        <title>A Draft Genome Sequence for Ensete ventricosum, the Drought-Tolerant Tree Against Hunger.</title>
        <authorList>
            <person name="Harrison J."/>
            <person name="Moore K.A."/>
            <person name="Paszkiewicz K."/>
            <person name="Jones T."/>
            <person name="Grant M."/>
            <person name="Ambacheew D."/>
            <person name="Muzemil S."/>
            <person name="Studholme D.J."/>
        </authorList>
    </citation>
    <scope>NUCLEOTIDE SEQUENCE [LARGE SCALE GENOMIC DNA]</scope>
</reference>
<evidence type="ECO:0000256" key="3">
    <source>
        <dbReference type="ARBA" id="ARBA00022882"/>
    </source>
</evidence>
<keyword evidence="3" id="KW-0406">Ion transport</keyword>
<keyword evidence="3" id="KW-0851">Voltage-gated channel</keyword>
<evidence type="ECO:0000313" key="7">
    <source>
        <dbReference type="Proteomes" id="UP000287651"/>
    </source>
</evidence>
<comment type="caution">
    <text evidence="6">The sequence shown here is derived from an EMBL/GenBank/DDBJ whole genome shotgun (WGS) entry which is preliminary data.</text>
</comment>